<keyword evidence="2" id="KW-1185">Reference proteome</keyword>
<name>A0ACC1QC84_9APHY</name>
<proteinExistence type="predicted"/>
<evidence type="ECO:0000313" key="1">
    <source>
        <dbReference type="EMBL" id="KAJ3018466.1"/>
    </source>
</evidence>
<reference evidence="1" key="1">
    <citation type="submission" date="2022-08" db="EMBL/GenBank/DDBJ databases">
        <title>Genome Sequence of Pycnoporus sanguineus.</title>
        <authorList>
            <person name="Buettner E."/>
        </authorList>
    </citation>
    <scope>NUCLEOTIDE SEQUENCE</scope>
    <source>
        <strain evidence="1">CG-C14</strain>
    </source>
</reference>
<gene>
    <name evidence="1" type="ORF">NUW54_g326</name>
</gene>
<evidence type="ECO:0000313" key="2">
    <source>
        <dbReference type="Proteomes" id="UP001144978"/>
    </source>
</evidence>
<comment type="caution">
    <text evidence="1">The sequence shown here is derived from an EMBL/GenBank/DDBJ whole genome shotgun (WGS) entry which is preliminary data.</text>
</comment>
<dbReference type="EMBL" id="JANSHE010000041">
    <property type="protein sequence ID" value="KAJ3018466.1"/>
    <property type="molecule type" value="Genomic_DNA"/>
</dbReference>
<protein>
    <submittedName>
        <fullName evidence="1">Uncharacterized protein</fullName>
    </submittedName>
</protein>
<accession>A0ACC1QC84</accession>
<dbReference type="Proteomes" id="UP001144978">
    <property type="component" value="Unassembled WGS sequence"/>
</dbReference>
<sequence>MAGNTNTSAVLGSAEPFRYNPPTGPIQTSPHKLEKLANFDTRKHGDHVQDNVALDRPLLGASSMGHTILVDFDTFETEILRVTPNLAASASLPDKLVNYARLVFDALFSRSDPPSENAIAEQFVRSFSSAASLDF</sequence>
<organism evidence="1 2">
    <name type="scientific">Trametes sanguinea</name>
    <dbReference type="NCBI Taxonomy" id="158606"/>
    <lineage>
        <taxon>Eukaryota</taxon>
        <taxon>Fungi</taxon>
        <taxon>Dikarya</taxon>
        <taxon>Basidiomycota</taxon>
        <taxon>Agaricomycotina</taxon>
        <taxon>Agaricomycetes</taxon>
        <taxon>Polyporales</taxon>
        <taxon>Polyporaceae</taxon>
        <taxon>Trametes</taxon>
    </lineage>
</organism>